<dbReference type="UniPathway" id="UPA00068">
    <property type="reaction ID" value="UER00171"/>
</dbReference>
<feature type="domain" description="Carbamoyl-phosphate synthase small subunit N-terminal" evidence="9">
    <location>
        <begin position="1"/>
        <end position="135"/>
    </location>
</feature>
<dbReference type="PRINTS" id="PR00099">
    <property type="entry name" value="CPSGATASE"/>
</dbReference>
<dbReference type="InterPro" id="IPR017926">
    <property type="entry name" value="GATASE"/>
</dbReference>
<evidence type="ECO:0000256" key="4">
    <source>
        <dbReference type="ARBA" id="ARBA00022741"/>
    </source>
</evidence>
<dbReference type="Proteomes" id="UP000198656">
    <property type="component" value="Unassembled WGS sequence"/>
</dbReference>
<dbReference type="SMART" id="SM01097">
    <property type="entry name" value="CPSase_sm_chain"/>
    <property type="match status" value="1"/>
</dbReference>
<sequence length="370" mass="41266">MAYLIFEDGTTFEGDEFGGWEKSSTQVEEQEVVFNTSMSGYQEMVTDLSYAGQILVLTQPLIGNYGWHHEENEADKTRLQGLILRELSEGEGSQHGEGSLEDYCYQHGVQGLKGVDTRALTRYLRQFGTLPGVLVRTKEIGQEYWRNSQKKIQVKENGEHWVYRSTVKESFEIPGSGPMIAVMDFGVKRNIIRNLQKRGFRIMVFPARTKAEEILKNRPSGIVLSNGPGNPEELTEEIATVQKLYDKLPILGICLGHQLLALAAGGKTYKLPYGHRGGNHPVIDIRSGKATMTSQNHGYAVQEDSLKGSGFEVTLLNLNDGTVEGMEHTSYPILSVQFHPEGAPGPEENDEIFDRFKSVVLDRSARKGRG</sequence>
<dbReference type="InterPro" id="IPR006274">
    <property type="entry name" value="CarbamoylP_synth_ssu"/>
</dbReference>
<keyword evidence="6 8" id="KW-0315">Glutamine amidotransferase</keyword>
<protein>
    <recommendedName>
        <fullName evidence="8">Carbamoyl phosphate synthase small chain</fullName>
        <ecNumber evidence="8">6.3.5.5</ecNumber>
    </recommendedName>
    <alternativeName>
        <fullName evidence="8">Carbamoyl phosphate synthetase glutamine chain</fullName>
    </alternativeName>
</protein>
<dbReference type="SUPFAM" id="SSF52317">
    <property type="entry name" value="Class I glutamine amidotransferase-like"/>
    <property type="match status" value="1"/>
</dbReference>
<dbReference type="InterPro" id="IPR002474">
    <property type="entry name" value="CarbamoylP_synth_ssu_N"/>
</dbReference>
<dbReference type="AlphaFoldDB" id="A0A1G7RPP7"/>
<evidence type="ECO:0000256" key="5">
    <source>
        <dbReference type="ARBA" id="ARBA00022840"/>
    </source>
</evidence>
<comment type="function">
    <text evidence="8">Small subunit of the glutamine-dependent carbamoyl phosphate synthetase (CPSase). CPSase catalyzes the formation of carbamoyl phosphate from the ammonia moiety of glutamine, carbonate, and phosphate donated by ATP, constituting the first step of 2 biosynthetic pathways, one leading to arginine and/or urea and the other to pyrimidine nucleotides. The small subunit (glutamine amidotransferase) binds and cleaves glutamine to supply the large subunit with the substrate ammonia.</text>
</comment>
<proteinExistence type="inferred from homology"/>
<dbReference type="HAMAP" id="MF_01209">
    <property type="entry name" value="CPSase_S_chain"/>
    <property type="match status" value="1"/>
</dbReference>
<feature type="binding site" evidence="8">
    <location>
        <position position="229"/>
    </location>
    <ligand>
        <name>L-glutamine</name>
        <dbReference type="ChEBI" id="CHEBI:58359"/>
    </ligand>
</feature>
<dbReference type="GO" id="GO:0006541">
    <property type="term" value="P:glutamine metabolic process"/>
    <property type="evidence" value="ECO:0007669"/>
    <property type="project" value="InterPro"/>
</dbReference>
<dbReference type="Gene3D" id="3.50.30.20">
    <property type="entry name" value="Carbamoyl-phosphate synthase small subunit, N-terminal domain"/>
    <property type="match status" value="1"/>
</dbReference>
<dbReference type="NCBIfam" id="NF009475">
    <property type="entry name" value="PRK12838.1"/>
    <property type="match status" value="1"/>
</dbReference>
<evidence type="ECO:0000256" key="6">
    <source>
        <dbReference type="ARBA" id="ARBA00022962"/>
    </source>
</evidence>
<keyword evidence="4 8" id="KW-0547">Nucleotide-binding</keyword>
<evidence type="ECO:0000259" key="9">
    <source>
        <dbReference type="SMART" id="SM01097"/>
    </source>
</evidence>
<dbReference type="PRINTS" id="PR00097">
    <property type="entry name" value="ANTSNTHASEII"/>
</dbReference>
<feature type="binding site" evidence="8">
    <location>
        <position position="298"/>
    </location>
    <ligand>
        <name>L-glutamine</name>
        <dbReference type="ChEBI" id="CHEBI:58359"/>
    </ligand>
</feature>
<dbReference type="RefSeq" id="WP_092328648.1">
    <property type="nucleotide sequence ID" value="NZ_FNCP01000001.1"/>
</dbReference>
<name>A0A1G7RPP7_9FIRM</name>
<dbReference type="Gene3D" id="3.40.50.880">
    <property type="match status" value="1"/>
</dbReference>
<comment type="similarity">
    <text evidence="2 8">Belongs to the CarA family.</text>
</comment>
<dbReference type="GO" id="GO:0044205">
    <property type="term" value="P:'de novo' UMP biosynthetic process"/>
    <property type="evidence" value="ECO:0007669"/>
    <property type="project" value="UniProtKB-UniRule"/>
</dbReference>
<keyword evidence="11" id="KW-1185">Reference proteome</keyword>
<dbReference type="EMBL" id="FNCP01000001">
    <property type="protein sequence ID" value="SDG12604.1"/>
    <property type="molecule type" value="Genomic_DNA"/>
</dbReference>
<feature type="binding site" evidence="8">
    <location>
        <position position="49"/>
    </location>
    <ligand>
        <name>L-glutamine</name>
        <dbReference type="ChEBI" id="CHEBI:58359"/>
    </ligand>
</feature>
<dbReference type="EC" id="6.3.5.5" evidence="8"/>
<feature type="region of interest" description="CPSase" evidence="8">
    <location>
        <begin position="1"/>
        <end position="178"/>
    </location>
</feature>
<feature type="binding site" evidence="8">
    <location>
        <position position="296"/>
    </location>
    <ligand>
        <name>L-glutamine</name>
        <dbReference type="ChEBI" id="CHEBI:58359"/>
    </ligand>
</feature>
<dbReference type="GO" id="GO:0005524">
    <property type="term" value="F:ATP binding"/>
    <property type="evidence" value="ECO:0007669"/>
    <property type="project" value="UniProtKB-UniRule"/>
</dbReference>
<feature type="active site" description="Nucleophile" evidence="8">
    <location>
        <position position="254"/>
    </location>
</feature>
<accession>A0A1G7RPP7</accession>
<dbReference type="PRINTS" id="PR00096">
    <property type="entry name" value="GATASE"/>
</dbReference>
<dbReference type="GO" id="GO:0006207">
    <property type="term" value="P:'de novo' pyrimidine nucleobase biosynthetic process"/>
    <property type="evidence" value="ECO:0007669"/>
    <property type="project" value="InterPro"/>
</dbReference>
<keyword evidence="8" id="KW-0055">Arginine biosynthesis</keyword>
<keyword evidence="8" id="KW-0028">Amino-acid biosynthesis</keyword>
<evidence type="ECO:0000256" key="1">
    <source>
        <dbReference type="ARBA" id="ARBA00005077"/>
    </source>
</evidence>
<feature type="binding site" evidence="8">
    <location>
        <position position="227"/>
    </location>
    <ligand>
        <name>L-glutamine</name>
        <dbReference type="ChEBI" id="CHEBI:58359"/>
    </ligand>
</feature>
<evidence type="ECO:0000313" key="11">
    <source>
        <dbReference type="Proteomes" id="UP000198656"/>
    </source>
</evidence>
<reference evidence="11" key="1">
    <citation type="submission" date="2016-10" db="EMBL/GenBank/DDBJ databases">
        <authorList>
            <person name="Varghese N."/>
            <person name="Submissions S."/>
        </authorList>
    </citation>
    <scope>NUCLEOTIDE SEQUENCE [LARGE SCALE GENOMIC DNA]</scope>
    <source>
        <strain evidence="11">DSM 8344</strain>
    </source>
</reference>
<comment type="catalytic activity">
    <reaction evidence="7 8">
        <text>hydrogencarbonate + L-glutamine + 2 ATP + H2O = carbamoyl phosphate + L-glutamate + 2 ADP + phosphate + 2 H(+)</text>
        <dbReference type="Rhea" id="RHEA:18633"/>
        <dbReference type="ChEBI" id="CHEBI:15377"/>
        <dbReference type="ChEBI" id="CHEBI:15378"/>
        <dbReference type="ChEBI" id="CHEBI:17544"/>
        <dbReference type="ChEBI" id="CHEBI:29985"/>
        <dbReference type="ChEBI" id="CHEBI:30616"/>
        <dbReference type="ChEBI" id="CHEBI:43474"/>
        <dbReference type="ChEBI" id="CHEBI:58228"/>
        <dbReference type="ChEBI" id="CHEBI:58359"/>
        <dbReference type="ChEBI" id="CHEBI:456216"/>
        <dbReference type="EC" id="6.3.5.5"/>
    </reaction>
</comment>
<dbReference type="InterPro" id="IPR029062">
    <property type="entry name" value="Class_I_gatase-like"/>
</dbReference>
<comment type="pathway">
    <text evidence="8">Pyrimidine metabolism; UMP biosynthesis via de novo pathway; (S)-dihydroorotate from bicarbonate: step 1/3.</text>
</comment>
<dbReference type="PANTHER" id="PTHR43418:SF7">
    <property type="entry name" value="CARBAMOYL-PHOSPHATE SYNTHASE SMALL CHAIN"/>
    <property type="match status" value="1"/>
</dbReference>
<feature type="active site" evidence="8">
    <location>
        <position position="341"/>
    </location>
</feature>
<feature type="binding site" evidence="8">
    <location>
        <position position="299"/>
    </location>
    <ligand>
        <name>L-glutamine</name>
        <dbReference type="ChEBI" id="CHEBI:58359"/>
    </ligand>
</feature>
<dbReference type="SUPFAM" id="SSF52021">
    <property type="entry name" value="Carbamoyl phosphate synthetase, small subunit N-terminal domain"/>
    <property type="match status" value="1"/>
</dbReference>
<dbReference type="InterPro" id="IPR036480">
    <property type="entry name" value="CarbP_synth_ssu_N_sf"/>
</dbReference>
<dbReference type="OrthoDB" id="9804328at2"/>
<evidence type="ECO:0000313" key="10">
    <source>
        <dbReference type="EMBL" id="SDG12604.1"/>
    </source>
</evidence>
<evidence type="ECO:0000256" key="2">
    <source>
        <dbReference type="ARBA" id="ARBA00007800"/>
    </source>
</evidence>
<dbReference type="PROSITE" id="PS51273">
    <property type="entry name" value="GATASE_TYPE_1"/>
    <property type="match status" value="1"/>
</dbReference>
<organism evidence="10 11">
    <name type="scientific">Desulfosporosinus hippei DSM 8344</name>
    <dbReference type="NCBI Taxonomy" id="1121419"/>
    <lineage>
        <taxon>Bacteria</taxon>
        <taxon>Bacillati</taxon>
        <taxon>Bacillota</taxon>
        <taxon>Clostridia</taxon>
        <taxon>Eubacteriales</taxon>
        <taxon>Desulfitobacteriaceae</taxon>
        <taxon>Desulfosporosinus</taxon>
    </lineage>
</organism>
<dbReference type="CDD" id="cd01744">
    <property type="entry name" value="GATase1_CPSase"/>
    <property type="match status" value="1"/>
</dbReference>
<dbReference type="UniPathway" id="UPA00070">
    <property type="reaction ID" value="UER00115"/>
</dbReference>
<dbReference type="STRING" id="1121419.SAMN05443529_101147"/>
<feature type="binding site" evidence="8">
    <location>
        <position position="258"/>
    </location>
    <ligand>
        <name>L-glutamine</name>
        <dbReference type="ChEBI" id="CHEBI:58359"/>
    </ligand>
</feature>
<dbReference type="GO" id="GO:0004359">
    <property type="term" value="F:glutaminase activity"/>
    <property type="evidence" value="ECO:0007669"/>
    <property type="project" value="RHEA"/>
</dbReference>
<keyword evidence="8" id="KW-0665">Pyrimidine biosynthesis</keyword>
<feature type="active site" evidence="8">
    <location>
        <position position="339"/>
    </location>
</feature>
<dbReference type="PANTHER" id="PTHR43418">
    <property type="entry name" value="MULTIFUNCTIONAL TRYPTOPHAN BIOSYNTHESIS PROTEIN-RELATED"/>
    <property type="match status" value="1"/>
</dbReference>
<dbReference type="GO" id="GO:0006526">
    <property type="term" value="P:L-arginine biosynthetic process"/>
    <property type="evidence" value="ECO:0007669"/>
    <property type="project" value="UniProtKB-UniRule"/>
</dbReference>
<evidence type="ECO:0000256" key="3">
    <source>
        <dbReference type="ARBA" id="ARBA00022598"/>
    </source>
</evidence>
<evidence type="ECO:0000256" key="7">
    <source>
        <dbReference type="ARBA" id="ARBA00048816"/>
    </source>
</evidence>
<dbReference type="Pfam" id="PF00117">
    <property type="entry name" value="GATase"/>
    <property type="match status" value="1"/>
</dbReference>
<comment type="catalytic activity">
    <reaction evidence="8">
        <text>L-glutamine + H2O = L-glutamate + NH4(+)</text>
        <dbReference type="Rhea" id="RHEA:15889"/>
        <dbReference type="ChEBI" id="CHEBI:15377"/>
        <dbReference type="ChEBI" id="CHEBI:28938"/>
        <dbReference type="ChEBI" id="CHEBI:29985"/>
        <dbReference type="ChEBI" id="CHEBI:58359"/>
    </reaction>
</comment>
<dbReference type="InterPro" id="IPR035686">
    <property type="entry name" value="CPSase_GATase1"/>
</dbReference>
<dbReference type="InterPro" id="IPR050472">
    <property type="entry name" value="Anth_synth/Amidotransfase"/>
</dbReference>
<dbReference type="GO" id="GO:0004088">
    <property type="term" value="F:carbamoyl-phosphate synthase (glutamine-hydrolyzing) activity"/>
    <property type="evidence" value="ECO:0007669"/>
    <property type="project" value="UniProtKB-UniRule"/>
</dbReference>
<comment type="subunit">
    <text evidence="8">Composed of two chains; the small (or glutamine) chain promotes the hydrolysis of glutamine to ammonia, which is used by the large (or ammonia) chain to synthesize carbamoyl phosphate. Tetramer of heterodimers (alpha,beta)4.</text>
</comment>
<dbReference type="NCBIfam" id="TIGR01368">
    <property type="entry name" value="CPSaseIIsmall"/>
    <property type="match status" value="1"/>
</dbReference>
<feature type="binding site" evidence="8">
    <location>
        <position position="255"/>
    </location>
    <ligand>
        <name>L-glutamine</name>
        <dbReference type="ChEBI" id="CHEBI:58359"/>
    </ligand>
</feature>
<keyword evidence="5 8" id="KW-0067">ATP-binding</keyword>
<evidence type="ECO:0000256" key="8">
    <source>
        <dbReference type="HAMAP-Rule" id="MF_01209"/>
    </source>
</evidence>
<keyword evidence="3 8" id="KW-0436">Ligase</keyword>
<dbReference type="Pfam" id="PF00988">
    <property type="entry name" value="CPSase_sm_chain"/>
    <property type="match status" value="1"/>
</dbReference>
<gene>
    <name evidence="8" type="primary">carA</name>
    <name evidence="10" type="ORF">SAMN05443529_101147</name>
</gene>
<comment type="pathway">
    <text evidence="1 8">Amino-acid biosynthesis; L-arginine biosynthesis; carbamoyl phosphate from bicarbonate: step 1/1.</text>
</comment>